<reference evidence="2" key="4">
    <citation type="submission" date="2024-05" db="EMBL/GenBank/DDBJ databases">
        <authorList>
            <person name="Sun Q."/>
            <person name="Sedlacek I."/>
        </authorList>
    </citation>
    <scope>NUCLEOTIDE SEQUENCE</scope>
    <source>
        <strain evidence="2">CCM 8490</strain>
    </source>
</reference>
<feature type="domain" description="Terminase ATPase subunit N-terminal" evidence="1">
    <location>
        <begin position="32"/>
        <end position="79"/>
    </location>
</feature>
<name>A0A420DDL8_9FLAO</name>
<dbReference type="OrthoDB" id="1268975at2"/>
<reference evidence="2" key="1">
    <citation type="journal article" date="2014" name="Int. J. Syst. Evol. Microbiol.">
        <title>Complete genome of a new Firmicutes species belonging to the dominant human colonic microbiota ('Ruminococcus bicirculans') reveals two chromosomes and a selective capacity to utilize plant glucans.</title>
        <authorList>
            <consortium name="NISC Comparative Sequencing Program"/>
            <person name="Wegmann U."/>
            <person name="Louis P."/>
            <person name="Goesmann A."/>
            <person name="Henrissat B."/>
            <person name="Duncan S.H."/>
            <person name="Flint H.J."/>
        </authorList>
    </citation>
    <scope>NUCLEOTIDE SEQUENCE</scope>
    <source>
        <strain evidence="2">CCM 8490</strain>
    </source>
</reference>
<keyword evidence="5" id="KW-1185">Reference proteome</keyword>
<dbReference type="EMBL" id="BMCW01000001">
    <property type="protein sequence ID" value="GGG47106.1"/>
    <property type="molecule type" value="Genomic_DNA"/>
</dbReference>
<gene>
    <name evidence="3" type="ORF">BXY58_0600</name>
    <name evidence="2" type="ORF">GCM10007332_05750</name>
</gene>
<sequence>MAKKKVIDVQTVDTEDVKQQGRMRNAERDRKIKDAEALYIRGFSLQSISEFETIQVGVKTLTSWKKTHNWDEKKQLENISPNEIKGMIRANVAAIKSGKQMIYKPDDISKLAAAWDKMDDNKKKAVYSMEAFDSFIDWFTDIVAKSTGNKRETNLQTLKLIRTLQDNYIETLI</sequence>
<reference evidence="3 4" key="2">
    <citation type="submission" date="2018-09" db="EMBL/GenBank/DDBJ databases">
        <title>Genomic Encyclopedia of Archaeal and Bacterial Type Strains, Phase II (KMG-II): from individual species to whole genera.</title>
        <authorList>
            <person name="Goeker M."/>
        </authorList>
    </citation>
    <scope>NUCLEOTIDE SEQUENCE [LARGE SCALE GENOMIC DNA]</scope>
    <source>
        <strain evidence="3 4">DSM 27620</strain>
    </source>
</reference>
<dbReference type="Pfam" id="PF06056">
    <property type="entry name" value="Terminase_5"/>
    <property type="match status" value="1"/>
</dbReference>
<evidence type="ECO:0000313" key="5">
    <source>
        <dbReference type="Proteomes" id="UP000658202"/>
    </source>
</evidence>
<accession>A0A420DDL8</accession>
<dbReference type="AlphaFoldDB" id="A0A420DDL8"/>
<evidence type="ECO:0000259" key="1">
    <source>
        <dbReference type="Pfam" id="PF06056"/>
    </source>
</evidence>
<evidence type="ECO:0000313" key="4">
    <source>
        <dbReference type="Proteomes" id="UP000285906"/>
    </source>
</evidence>
<dbReference type="EMBL" id="RAQH01000001">
    <property type="protein sequence ID" value="RKE90015.1"/>
    <property type="molecule type" value="Genomic_DNA"/>
</dbReference>
<dbReference type="InterPro" id="IPR010332">
    <property type="entry name" value="ATPase_terminase-su_N"/>
</dbReference>
<proteinExistence type="predicted"/>
<protein>
    <submittedName>
        <fullName evidence="3">Putative ATPase subunit gpP of terminase</fullName>
    </submittedName>
</protein>
<comment type="caution">
    <text evidence="3">The sequence shown here is derived from an EMBL/GenBank/DDBJ whole genome shotgun (WGS) entry which is preliminary data.</text>
</comment>
<evidence type="ECO:0000313" key="2">
    <source>
        <dbReference type="EMBL" id="GGG47106.1"/>
    </source>
</evidence>
<dbReference type="Proteomes" id="UP000285906">
    <property type="component" value="Unassembled WGS sequence"/>
</dbReference>
<organism evidence="3 4">
    <name type="scientific">Epilithonimonas arachidiradicis</name>
    <dbReference type="NCBI Taxonomy" id="1617282"/>
    <lineage>
        <taxon>Bacteria</taxon>
        <taxon>Pseudomonadati</taxon>
        <taxon>Bacteroidota</taxon>
        <taxon>Flavobacteriia</taxon>
        <taxon>Flavobacteriales</taxon>
        <taxon>Weeksellaceae</taxon>
        <taxon>Chryseobacterium group</taxon>
        <taxon>Epilithonimonas</taxon>
    </lineage>
</organism>
<evidence type="ECO:0000313" key="3">
    <source>
        <dbReference type="EMBL" id="RKE90015.1"/>
    </source>
</evidence>
<reference evidence="5" key="3">
    <citation type="journal article" date="2019" name="Int. J. Syst. Evol. Microbiol.">
        <title>The Global Catalogue of Microorganisms (GCM) 10K type strain sequencing project: providing services to taxonomists for standard genome sequencing and annotation.</title>
        <authorList>
            <consortium name="The Broad Institute Genomics Platform"/>
            <consortium name="The Broad Institute Genome Sequencing Center for Infectious Disease"/>
            <person name="Wu L."/>
            <person name="Ma J."/>
        </authorList>
    </citation>
    <scope>NUCLEOTIDE SEQUENCE [LARGE SCALE GENOMIC DNA]</scope>
    <source>
        <strain evidence="5">CCM 8490</strain>
    </source>
</reference>
<dbReference type="Proteomes" id="UP000658202">
    <property type="component" value="Unassembled WGS sequence"/>
</dbReference>
<dbReference type="RefSeq" id="WP_120212295.1">
    <property type="nucleotide sequence ID" value="NZ_BMCW01000001.1"/>
</dbReference>